<comment type="caution">
    <text evidence="2">The sequence shown here is derived from an EMBL/GenBank/DDBJ whole genome shotgun (WGS) entry which is preliminary data.</text>
</comment>
<name>A0AAV8UX46_9RHOD</name>
<dbReference type="Proteomes" id="UP001157974">
    <property type="component" value="Unassembled WGS sequence"/>
</dbReference>
<protein>
    <submittedName>
        <fullName evidence="2">Uncharacterized protein</fullName>
    </submittedName>
</protein>
<evidence type="ECO:0000313" key="2">
    <source>
        <dbReference type="EMBL" id="KAJ8905577.1"/>
    </source>
</evidence>
<organism evidence="2 3">
    <name type="scientific">Rhodosorus marinus</name>
    <dbReference type="NCBI Taxonomy" id="101924"/>
    <lineage>
        <taxon>Eukaryota</taxon>
        <taxon>Rhodophyta</taxon>
        <taxon>Stylonematophyceae</taxon>
        <taxon>Stylonematales</taxon>
        <taxon>Stylonemataceae</taxon>
        <taxon>Rhodosorus</taxon>
    </lineage>
</organism>
<feature type="chain" id="PRO_5043485355" evidence="1">
    <location>
        <begin position="20"/>
        <end position="313"/>
    </location>
</feature>
<accession>A0AAV8UX46</accession>
<evidence type="ECO:0000256" key="1">
    <source>
        <dbReference type="SAM" id="SignalP"/>
    </source>
</evidence>
<gene>
    <name evidence="2" type="ORF">NDN08_002084</name>
</gene>
<proteinExistence type="predicted"/>
<sequence>MRAAYISVLVLALVGAAIASEPPTCKDQVVPGIMTIKEKNCSANKNCSQCCNEYCEIETCNNCDEDCPERKCQKPKVWEFYVDVTCNIDDYWNVECIVCDCPADKWEWDYVAEVLQEKLKWELLESNHCKMAKMINSFKLSCGISTKKWDSNGDAAAVDTATSPVTWPWGFPFQCKNENWKCIFTDRSFPGVHIKIQKKCKLFPGAKCISKFKKTDTACEYCDKENDASWIRFGKVISIHKYCENKDGYCKKLKPDIWVRIPKCTEICLHADFGESCDYCTDIWGAKTKRTPPLCVPKDLNPALYKNNCGGGH</sequence>
<keyword evidence="1" id="KW-0732">Signal</keyword>
<feature type="signal peptide" evidence="1">
    <location>
        <begin position="1"/>
        <end position="19"/>
    </location>
</feature>
<reference evidence="2 3" key="1">
    <citation type="journal article" date="2023" name="Nat. Commun.">
        <title>Origin of minicircular mitochondrial genomes in red algae.</title>
        <authorList>
            <person name="Lee Y."/>
            <person name="Cho C.H."/>
            <person name="Lee Y.M."/>
            <person name="Park S.I."/>
            <person name="Yang J.H."/>
            <person name="West J.A."/>
            <person name="Bhattacharya D."/>
            <person name="Yoon H.S."/>
        </authorList>
    </citation>
    <scope>NUCLEOTIDE SEQUENCE [LARGE SCALE GENOMIC DNA]</scope>
    <source>
        <strain evidence="2 3">CCMP1338</strain>
        <tissue evidence="2">Whole cell</tissue>
    </source>
</reference>
<dbReference type="AlphaFoldDB" id="A0AAV8UX46"/>
<evidence type="ECO:0000313" key="3">
    <source>
        <dbReference type="Proteomes" id="UP001157974"/>
    </source>
</evidence>
<keyword evidence="3" id="KW-1185">Reference proteome</keyword>
<dbReference type="EMBL" id="JAMWBK010000004">
    <property type="protein sequence ID" value="KAJ8905577.1"/>
    <property type="molecule type" value="Genomic_DNA"/>
</dbReference>